<evidence type="ECO:0000256" key="5">
    <source>
        <dbReference type="ARBA" id="ARBA00023274"/>
    </source>
</evidence>
<proteinExistence type="inferred from homology"/>
<evidence type="ECO:0000256" key="3">
    <source>
        <dbReference type="ARBA" id="ARBA00022980"/>
    </source>
</evidence>
<evidence type="ECO:0000256" key="4">
    <source>
        <dbReference type="ARBA" id="ARBA00023128"/>
    </source>
</evidence>
<dbReference type="SUPFAM" id="SSF57829">
    <property type="entry name" value="Zn-binding ribosomal proteins"/>
    <property type="match status" value="1"/>
</dbReference>
<comment type="subcellular location">
    <subcellularLocation>
        <location evidence="1">Mitochondrion</location>
    </subcellularLocation>
</comment>
<dbReference type="GO" id="GO:0003735">
    <property type="term" value="F:structural constituent of ribosome"/>
    <property type="evidence" value="ECO:0007669"/>
    <property type="project" value="InterPro"/>
</dbReference>
<dbReference type="AlphaFoldDB" id="A0A077RBI6"/>
<dbReference type="InterPro" id="IPR052008">
    <property type="entry name" value="Mitoribosomal_protein_bL33"/>
</dbReference>
<dbReference type="PANTHER" id="PTHR47037">
    <property type="entry name" value="39S RIBOSOMAL PROTEIN L33, MITOCHONDRIAL"/>
    <property type="match status" value="1"/>
</dbReference>
<dbReference type="GO" id="GO:0005739">
    <property type="term" value="C:mitochondrion"/>
    <property type="evidence" value="ECO:0007669"/>
    <property type="project" value="UniProtKB-SubCell"/>
</dbReference>
<dbReference type="NCBIfam" id="TIGR01023">
    <property type="entry name" value="rpmG_bact"/>
    <property type="match status" value="1"/>
</dbReference>
<protein>
    <recommendedName>
        <fullName evidence="6">Large ribosomal subunit protein bL33m</fullName>
    </recommendedName>
</protein>
<dbReference type="InterPro" id="IPR001705">
    <property type="entry name" value="Ribosomal_bL33"/>
</dbReference>
<name>A0A077RBI6_9BASI</name>
<dbReference type="Gene3D" id="2.20.28.120">
    <property type="entry name" value="Ribosomal protein L33"/>
    <property type="match status" value="1"/>
</dbReference>
<dbReference type="GO" id="GO:0006412">
    <property type="term" value="P:translation"/>
    <property type="evidence" value="ECO:0007669"/>
    <property type="project" value="InterPro"/>
</dbReference>
<evidence type="ECO:0000256" key="1">
    <source>
        <dbReference type="ARBA" id="ARBA00004173"/>
    </source>
</evidence>
<dbReference type="PANTHER" id="PTHR47037:SF1">
    <property type="entry name" value="LARGE RIBOSOMAL SUBUNIT PROTEIN BL33M"/>
    <property type="match status" value="1"/>
</dbReference>
<dbReference type="GO" id="GO:1990904">
    <property type="term" value="C:ribonucleoprotein complex"/>
    <property type="evidence" value="ECO:0007669"/>
    <property type="project" value="UniProtKB-KW"/>
</dbReference>
<evidence type="ECO:0000256" key="2">
    <source>
        <dbReference type="ARBA" id="ARBA00007596"/>
    </source>
</evidence>
<sequence length="61" mass="6822">MAAKSKARVVIARLLSTAGTGFMYTTRRTRVAERLSMMKYDPKAEHRVHILVDVLAAVSVF</sequence>
<keyword evidence="4" id="KW-0496">Mitochondrion</keyword>
<accession>A0A077RBI6</accession>
<keyword evidence="5" id="KW-0687">Ribonucleoprotein</keyword>
<dbReference type="InterPro" id="IPR011332">
    <property type="entry name" value="Ribosomal_zn-bd"/>
</dbReference>
<evidence type="ECO:0000313" key="7">
    <source>
        <dbReference type="EMBL" id="CDI54674.1"/>
    </source>
</evidence>
<reference evidence="7" key="1">
    <citation type="journal article" date="2014" name="Genome Biol. Evol.">
        <title>Gene Loss Rather Than Gene Gain Is Associated with a Host Jump from Monocots to Dicots in the Smut Fungus Melanopsichium pennsylvanicum.</title>
        <authorList>
            <person name="Sharma R."/>
            <person name="Mishra B."/>
            <person name="Runge F."/>
            <person name="Thines M."/>
        </authorList>
    </citation>
    <scope>NUCLEOTIDE SEQUENCE</scope>
    <source>
        <strain evidence="7">4</strain>
    </source>
</reference>
<comment type="similarity">
    <text evidence="2">Belongs to the bacterial ribosomal protein bL33 family.</text>
</comment>
<dbReference type="InterPro" id="IPR038584">
    <property type="entry name" value="Ribosomal_bL33_sf"/>
</dbReference>
<dbReference type="GO" id="GO:0005840">
    <property type="term" value="C:ribosome"/>
    <property type="evidence" value="ECO:0007669"/>
    <property type="project" value="UniProtKB-KW"/>
</dbReference>
<keyword evidence="3 7" id="KW-0689">Ribosomal protein</keyword>
<dbReference type="EMBL" id="HG529624">
    <property type="protein sequence ID" value="CDI54674.1"/>
    <property type="molecule type" value="Genomic_DNA"/>
</dbReference>
<organism evidence="7">
    <name type="scientific">Melanopsichium pennsylvanicum 4</name>
    <dbReference type="NCBI Taxonomy" id="1398559"/>
    <lineage>
        <taxon>Eukaryota</taxon>
        <taxon>Fungi</taxon>
        <taxon>Dikarya</taxon>
        <taxon>Basidiomycota</taxon>
        <taxon>Ustilaginomycotina</taxon>
        <taxon>Ustilaginomycetes</taxon>
        <taxon>Ustilaginales</taxon>
        <taxon>Ustilaginaceae</taxon>
        <taxon>Melanopsichium</taxon>
    </lineage>
</organism>
<evidence type="ECO:0000256" key="6">
    <source>
        <dbReference type="ARBA" id="ARBA00035275"/>
    </source>
</evidence>